<gene>
    <name evidence="5" type="ORF">FD27_GL000292</name>
</gene>
<name>A0A0R1PCX8_9LACO</name>
<sequence>MQTVFNLDSCIMCITNRSSKLFGDTLDRELRKIGLNRNIWLSLYFIDQHGQITQNELAKLVDIKGPSMVKIIRRLDEEELVQTHQDGNDHRQKIIQLTKAGEEKLMKSLPTVTHFQGLMTKGIPQNDLNTVARVMDQMVNNAQQNFD</sequence>
<protein>
    <recommendedName>
        <fullName evidence="4">HTH marR-type domain-containing protein</fullName>
    </recommendedName>
</protein>
<dbReference type="PATRIC" id="fig|1423746.3.peg.299"/>
<dbReference type="SUPFAM" id="SSF46785">
    <property type="entry name" value="Winged helix' DNA-binding domain"/>
    <property type="match status" value="1"/>
</dbReference>
<evidence type="ECO:0000313" key="6">
    <source>
        <dbReference type="Proteomes" id="UP000051445"/>
    </source>
</evidence>
<evidence type="ECO:0000313" key="5">
    <source>
        <dbReference type="EMBL" id="KRL28018.1"/>
    </source>
</evidence>
<keyword evidence="2" id="KW-0238">DNA-binding</keyword>
<dbReference type="Pfam" id="PF12802">
    <property type="entry name" value="MarR_2"/>
    <property type="match status" value="1"/>
</dbReference>
<dbReference type="RefSeq" id="WP_057749075.1">
    <property type="nucleotide sequence ID" value="NZ_AZER01000013.1"/>
</dbReference>
<dbReference type="GO" id="GO:0003677">
    <property type="term" value="F:DNA binding"/>
    <property type="evidence" value="ECO:0007669"/>
    <property type="project" value="UniProtKB-KW"/>
</dbReference>
<keyword evidence="6" id="KW-1185">Reference proteome</keyword>
<dbReference type="PROSITE" id="PS50995">
    <property type="entry name" value="HTH_MARR_2"/>
    <property type="match status" value="1"/>
</dbReference>
<dbReference type="SMART" id="SM00347">
    <property type="entry name" value="HTH_MARR"/>
    <property type="match status" value="1"/>
</dbReference>
<dbReference type="PANTHER" id="PTHR42756:SF1">
    <property type="entry name" value="TRANSCRIPTIONAL REPRESSOR OF EMRAB OPERON"/>
    <property type="match status" value="1"/>
</dbReference>
<dbReference type="InterPro" id="IPR036390">
    <property type="entry name" value="WH_DNA-bd_sf"/>
</dbReference>
<dbReference type="STRING" id="1423746.FD27_GL000292"/>
<evidence type="ECO:0000256" key="2">
    <source>
        <dbReference type="ARBA" id="ARBA00023125"/>
    </source>
</evidence>
<evidence type="ECO:0000256" key="1">
    <source>
        <dbReference type="ARBA" id="ARBA00023015"/>
    </source>
</evidence>
<dbReference type="Gene3D" id="1.10.10.10">
    <property type="entry name" value="Winged helix-like DNA-binding domain superfamily/Winged helix DNA-binding domain"/>
    <property type="match status" value="1"/>
</dbReference>
<dbReference type="AlphaFoldDB" id="A0A0R1PCX8"/>
<reference evidence="5 6" key="1">
    <citation type="journal article" date="2015" name="Genome Announc.">
        <title>Expanding the biotechnology potential of lactobacilli through comparative genomics of 213 strains and associated genera.</title>
        <authorList>
            <person name="Sun Z."/>
            <person name="Harris H.M."/>
            <person name="McCann A."/>
            <person name="Guo C."/>
            <person name="Argimon S."/>
            <person name="Zhang W."/>
            <person name="Yang X."/>
            <person name="Jeffery I.B."/>
            <person name="Cooney J.C."/>
            <person name="Kagawa T.F."/>
            <person name="Liu W."/>
            <person name="Song Y."/>
            <person name="Salvetti E."/>
            <person name="Wrobel A."/>
            <person name="Rasinkangas P."/>
            <person name="Parkhill J."/>
            <person name="Rea M.C."/>
            <person name="O'Sullivan O."/>
            <person name="Ritari J."/>
            <person name="Douillard F.P."/>
            <person name="Paul Ross R."/>
            <person name="Yang R."/>
            <person name="Briner A.E."/>
            <person name="Felis G.E."/>
            <person name="de Vos W.M."/>
            <person name="Barrangou R."/>
            <person name="Klaenhammer T.R."/>
            <person name="Caufield P.W."/>
            <person name="Cui Y."/>
            <person name="Zhang H."/>
            <person name="O'Toole P.W."/>
        </authorList>
    </citation>
    <scope>NUCLEOTIDE SEQUENCE [LARGE SCALE GENOMIC DNA]</scope>
    <source>
        <strain evidence="5 6">DSM 13145</strain>
    </source>
</reference>
<dbReference type="OrthoDB" id="2288024at2"/>
<evidence type="ECO:0000259" key="4">
    <source>
        <dbReference type="PROSITE" id="PS50995"/>
    </source>
</evidence>
<dbReference type="InterPro" id="IPR036388">
    <property type="entry name" value="WH-like_DNA-bd_sf"/>
</dbReference>
<evidence type="ECO:0000256" key="3">
    <source>
        <dbReference type="ARBA" id="ARBA00023163"/>
    </source>
</evidence>
<keyword evidence="1" id="KW-0805">Transcription regulation</keyword>
<organism evidence="5 6">
    <name type="scientific">Limosilactobacillus frumenti DSM 13145</name>
    <dbReference type="NCBI Taxonomy" id="1423746"/>
    <lineage>
        <taxon>Bacteria</taxon>
        <taxon>Bacillati</taxon>
        <taxon>Bacillota</taxon>
        <taxon>Bacilli</taxon>
        <taxon>Lactobacillales</taxon>
        <taxon>Lactobacillaceae</taxon>
        <taxon>Limosilactobacillus</taxon>
    </lineage>
</organism>
<dbReference type="PANTHER" id="PTHR42756">
    <property type="entry name" value="TRANSCRIPTIONAL REGULATOR, MARR"/>
    <property type="match status" value="1"/>
</dbReference>
<accession>A0A0R1PCX8</accession>
<dbReference type="Proteomes" id="UP000051445">
    <property type="component" value="Unassembled WGS sequence"/>
</dbReference>
<feature type="domain" description="HTH marR-type" evidence="4">
    <location>
        <begin position="1"/>
        <end position="140"/>
    </location>
</feature>
<dbReference type="GO" id="GO:0003700">
    <property type="term" value="F:DNA-binding transcription factor activity"/>
    <property type="evidence" value="ECO:0007669"/>
    <property type="project" value="InterPro"/>
</dbReference>
<keyword evidence="3" id="KW-0804">Transcription</keyword>
<proteinExistence type="predicted"/>
<comment type="caution">
    <text evidence="5">The sequence shown here is derived from an EMBL/GenBank/DDBJ whole genome shotgun (WGS) entry which is preliminary data.</text>
</comment>
<dbReference type="EMBL" id="AZER01000013">
    <property type="protein sequence ID" value="KRL28018.1"/>
    <property type="molecule type" value="Genomic_DNA"/>
</dbReference>
<dbReference type="InterPro" id="IPR000835">
    <property type="entry name" value="HTH_MarR-typ"/>
</dbReference>